<gene>
    <name evidence="1" type="ORF">UU72_C0042G0008</name>
</gene>
<evidence type="ECO:0000313" key="1">
    <source>
        <dbReference type="EMBL" id="KKS14592.1"/>
    </source>
</evidence>
<dbReference type="EMBL" id="LCBS01000042">
    <property type="protein sequence ID" value="KKS14592.1"/>
    <property type="molecule type" value="Genomic_DNA"/>
</dbReference>
<dbReference type="Proteomes" id="UP000034163">
    <property type="component" value="Unassembled WGS sequence"/>
</dbReference>
<sequence>MIERLKAPISIFSFYDHKRKLFTPLVVIWEGRKYKVSKIGYHHTYRSGRVLHHVFSVATKNLYFRLVCNTENFFWEVEEISDGAVN</sequence>
<protein>
    <submittedName>
        <fullName evidence="1">Uncharacterized protein</fullName>
    </submittedName>
</protein>
<reference evidence="1 2" key="1">
    <citation type="journal article" date="2015" name="Nature">
        <title>rRNA introns, odd ribosomes, and small enigmatic genomes across a large radiation of phyla.</title>
        <authorList>
            <person name="Brown C.T."/>
            <person name="Hug L.A."/>
            <person name="Thomas B.C."/>
            <person name="Sharon I."/>
            <person name="Castelle C.J."/>
            <person name="Singh A."/>
            <person name="Wilkins M.J."/>
            <person name="Williams K.H."/>
            <person name="Banfield J.F."/>
        </authorList>
    </citation>
    <scope>NUCLEOTIDE SEQUENCE [LARGE SCALE GENOMIC DNA]</scope>
</reference>
<evidence type="ECO:0000313" key="2">
    <source>
        <dbReference type="Proteomes" id="UP000034163"/>
    </source>
</evidence>
<proteinExistence type="predicted"/>
<organism evidence="1 2">
    <name type="scientific">candidate division WWE3 bacterium GW2011_GWB1_41_6</name>
    <dbReference type="NCBI Taxonomy" id="1619112"/>
    <lineage>
        <taxon>Bacteria</taxon>
        <taxon>Katanobacteria</taxon>
    </lineage>
</organism>
<accession>A0A0G0WRC0</accession>
<dbReference type="AlphaFoldDB" id="A0A0G0WRC0"/>
<name>A0A0G0WRC0_UNCKA</name>
<comment type="caution">
    <text evidence="1">The sequence shown here is derived from an EMBL/GenBank/DDBJ whole genome shotgun (WGS) entry which is preliminary data.</text>
</comment>